<reference evidence="1 2" key="1">
    <citation type="submission" date="2017-03" db="EMBL/GenBank/DDBJ databases">
        <title>Complete genome sequence of Candidatus 'Thiodictyon syntrophicum' sp. nov. strain Cad16T, a photolithoautotroph purple sulfur bacterium isolated from an alpine meromictic lake.</title>
        <authorList>
            <person name="Luedin S.M."/>
            <person name="Pothier J.F."/>
            <person name="Danza F."/>
            <person name="Storelli N."/>
            <person name="Wittwer M."/>
            <person name="Tonolla M."/>
        </authorList>
    </citation>
    <scope>NUCLEOTIDE SEQUENCE [LARGE SCALE GENOMIC DNA]</scope>
    <source>
        <strain evidence="1 2">Cad16T</strain>
    </source>
</reference>
<name>A0A2K8UA48_9GAMM</name>
<dbReference type="AlphaFoldDB" id="A0A2K8UA48"/>
<dbReference type="OrthoDB" id="5772917at2"/>
<evidence type="ECO:0008006" key="3">
    <source>
        <dbReference type="Google" id="ProtNLM"/>
    </source>
</evidence>
<keyword evidence="2" id="KW-1185">Reference proteome</keyword>
<protein>
    <recommendedName>
        <fullName evidence="3">DUF2281 domain-containing protein</fullName>
    </recommendedName>
</protein>
<gene>
    <name evidence="1" type="ORF">THSYN_16625</name>
</gene>
<accession>A0A2K8UA48</accession>
<dbReference type="RefSeq" id="WP_100920139.1">
    <property type="nucleotide sequence ID" value="NZ_CP020370.1"/>
</dbReference>
<organism evidence="1 2">
    <name type="scientific">Candidatus Thiodictyon syntrophicum</name>
    <dbReference type="NCBI Taxonomy" id="1166950"/>
    <lineage>
        <taxon>Bacteria</taxon>
        <taxon>Pseudomonadati</taxon>
        <taxon>Pseudomonadota</taxon>
        <taxon>Gammaproteobacteria</taxon>
        <taxon>Chromatiales</taxon>
        <taxon>Chromatiaceae</taxon>
        <taxon>Thiodictyon</taxon>
    </lineage>
</organism>
<dbReference type="EMBL" id="CP020370">
    <property type="protein sequence ID" value="AUB82407.1"/>
    <property type="molecule type" value="Genomic_DNA"/>
</dbReference>
<evidence type="ECO:0000313" key="1">
    <source>
        <dbReference type="EMBL" id="AUB82407.1"/>
    </source>
</evidence>
<evidence type="ECO:0000313" key="2">
    <source>
        <dbReference type="Proteomes" id="UP000232638"/>
    </source>
</evidence>
<dbReference type="KEGG" id="tsy:THSYN_16625"/>
<sequence length="87" mass="9411">MSLAEVIYAHSLRLPEPVAREALAYIEGLEDRYGVALPAVADPQDTDRFLAAVFGGLSDDFPDDIADDDLGLDAPRQALDECRTCST</sequence>
<proteinExistence type="predicted"/>
<dbReference type="Proteomes" id="UP000232638">
    <property type="component" value="Chromosome"/>
</dbReference>